<dbReference type="Proteomes" id="UP001150941">
    <property type="component" value="Unassembled WGS sequence"/>
</dbReference>
<accession>A0A9W9NTL9</accession>
<reference evidence="2" key="1">
    <citation type="submission" date="2022-11" db="EMBL/GenBank/DDBJ databases">
        <authorList>
            <person name="Petersen C."/>
        </authorList>
    </citation>
    <scope>NUCLEOTIDE SEQUENCE</scope>
    <source>
        <strain evidence="2">IBT 19713</strain>
    </source>
</reference>
<dbReference type="RefSeq" id="XP_058329310.1">
    <property type="nucleotide sequence ID" value="XM_058476420.1"/>
</dbReference>
<dbReference type="AlphaFoldDB" id="A0A9W9NTL9"/>
<gene>
    <name evidence="2" type="ORF">N7468_007124</name>
</gene>
<dbReference type="PANTHER" id="PTHR40636">
    <property type="entry name" value="CSBD-LIKE DOMAIN-CONTAINING PROTEIN"/>
    <property type="match status" value="1"/>
</dbReference>
<keyword evidence="3" id="KW-1185">Reference proteome</keyword>
<evidence type="ECO:0000256" key="1">
    <source>
        <dbReference type="SAM" id="MobiDB-lite"/>
    </source>
</evidence>
<feature type="compositionally biased region" description="Gly residues" evidence="1">
    <location>
        <begin position="28"/>
        <end position="37"/>
    </location>
</feature>
<sequence>MPVNGSQDSGVTGAAKFVTSTLGNTVGGVGRTVGGVTGAATRGVGDTISGATGSAGRPVGDALNSAGTGLEDGTKRVAHGVENAGQWK</sequence>
<name>A0A9W9NTL9_9EURO</name>
<evidence type="ECO:0000313" key="2">
    <source>
        <dbReference type="EMBL" id="KAJ5225899.1"/>
    </source>
</evidence>
<organism evidence="2 3">
    <name type="scientific">Penicillium chermesinum</name>
    <dbReference type="NCBI Taxonomy" id="63820"/>
    <lineage>
        <taxon>Eukaryota</taxon>
        <taxon>Fungi</taxon>
        <taxon>Dikarya</taxon>
        <taxon>Ascomycota</taxon>
        <taxon>Pezizomycotina</taxon>
        <taxon>Eurotiomycetes</taxon>
        <taxon>Eurotiomycetidae</taxon>
        <taxon>Eurotiales</taxon>
        <taxon>Aspergillaceae</taxon>
        <taxon>Penicillium</taxon>
    </lineage>
</organism>
<comment type="caution">
    <text evidence="2">The sequence shown here is derived from an EMBL/GenBank/DDBJ whole genome shotgun (WGS) entry which is preliminary data.</text>
</comment>
<protein>
    <submittedName>
        <fullName evidence="2">Uncharacterized protein</fullName>
    </submittedName>
</protein>
<dbReference type="GeneID" id="83203723"/>
<dbReference type="EMBL" id="JAPQKS010000005">
    <property type="protein sequence ID" value="KAJ5225899.1"/>
    <property type="molecule type" value="Genomic_DNA"/>
</dbReference>
<evidence type="ECO:0000313" key="3">
    <source>
        <dbReference type="Proteomes" id="UP001150941"/>
    </source>
</evidence>
<proteinExistence type="predicted"/>
<dbReference type="OrthoDB" id="2565331at2759"/>
<reference evidence="2" key="2">
    <citation type="journal article" date="2023" name="IMA Fungus">
        <title>Comparative genomic study of the Penicillium genus elucidates a diverse pangenome and 15 lateral gene transfer events.</title>
        <authorList>
            <person name="Petersen C."/>
            <person name="Sorensen T."/>
            <person name="Nielsen M.R."/>
            <person name="Sondergaard T.E."/>
            <person name="Sorensen J.L."/>
            <person name="Fitzpatrick D.A."/>
            <person name="Frisvad J.C."/>
            <person name="Nielsen K.L."/>
        </authorList>
    </citation>
    <scope>NUCLEOTIDE SEQUENCE</scope>
    <source>
        <strain evidence="2">IBT 19713</strain>
    </source>
</reference>
<feature type="region of interest" description="Disordered" evidence="1">
    <location>
        <begin position="28"/>
        <end position="88"/>
    </location>
</feature>
<dbReference type="PANTHER" id="PTHR40636:SF1">
    <property type="entry name" value="CSBD-LIKE DOMAIN-CONTAINING PROTEIN"/>
    <property type="match status" value="1"/>
</dbReference>